<dbReference type="PANTHER" id="PTHR46268">
    <property type="entry name" value="STRESS RESPONSE PROTEIN NHAX"/>
    <property type="match status" value="1"/>
</dbReference>
<name>A0A643JVT4_9EURY</name>
<dbReference type="AlphaFoldDB" id="A0A643JVT4"/>
<proteinExistence type="inferred from homology"/>
<comment type="caution">
    <text evidence="3">The sequence shown here is derived from an EMBL/GenBank/DDBJ whole genome shotgun (WGS) entry which is preliminary data.</text>
</comment>
<dbReference type="InterPro" id="IPR006016">
    <property type="entry name" value="UspA"/>
</dbReference>
<reference evidence="3" key="1">
    <citation type="submission" date="2019-09" db="EMBL/GenBank/DDBJ databases">
        <title>Genomic analysis of Haloferax sp. CBA1149.</title>
        <authorList>
            <person name="Roh S.W."/>
        </authorList>
    </citation>
    <scope>NUCLEOTIDE SEQUENCE</scope>
    <source>
        <strain evidence="3">CBA1149</strain>
    </source>
</reference>
<dbReference type="PRINTS" id="PR01438">
    <property type="entry name" value="UNVRSLSTRESS"/>
</dbReference>
<comment type="similarity">
    <text evidence="1">Belongs to the universal stress protein A family.</text>
</comment>
<organism evidence="3">
    <name type="scientific">Haloferax sp. CBA1149</name>
    <dbReference type="NCBI Taxonomy" id="2650753"/>
    <lineage>
        <taxon>Archaea</taxon>
        <taxon>Methanobacteriati</taxon>
        <taxon>Methanobacteriota</taxon>
        <taxon>Stenosarchaea group</taxon>
        <taxon>Halobacteria</taxon>
        <taxon>Halobacteriales</taxon>
        <taxon>Haloferacaceae</taxon>
        <taxon>Haloferax</taxon>
    </lineage>
</organism>
<dbReference type="EMBL" id="VZUS01000001">
    <property type="protein sequence ID" value="KAB1186612.1"/>
    <property type="molecule type" value="Genomic_DNA"/>
</dbReference>
<feature type="domain" description="UspA" evidence="2">
    <location>
        <begin position="140"/>
        <end position="278"/>
    </location>
</feature>
<dbReference type="InterPro" id="IPR014729">
    <property type="entry name" value="Rossmann-like_a/b/a_fold"/>
</dbReference>
<evidence type="ECO:0000313" key="3">
    <source>
        <dbReference type="EMBL" id="KAB1186612.1"/>
    </source>
</evidence>
<accession>A0A643JVT4</accession>
<gene>
    <name evidence="3" type="ORF">Hfx1149_00605</name>
</gene>
<evidence type="ECO:0000259" key="2">
    <source>
        <dbReference type="Pfam" id="PF00582"/>
    </source>
</evidence>
<dbReference type="Pfam" id="PF00582">
    <property type="entry name" value="Usp"/>
    <property type="match status" value="2"/>
</dbReference>
<dbReference type="PANTHER" id="PTHR46268:SF6">
    <property type="entry name" value="UNIVERSAL STRESS PROTEIN UP12"/>
    <property type="match status" value="1"/>
</dbReference>
<feature type="domain" description="UspA" evidence="2">
    <location>
        <begin position="1"/>
        <end position="129"/>
    </location>
</feature>
<dbReference type="SUPFAM" id="SSF52402">
    <property type="entry name" value="Adenine nucleotide alpha hydrolases-like"/>
    <property type="match status" value="2"/>
</dbReference>
<dbReference type="InterPro" id="IPR006015">
    <property type="entry name" value="Universal_stress_UspA"/>
</dbReference>
<dbReference type="RefSeq" id="WP_151134468.1">
    <property type="nucleotide sequence ID" value="NZ_VZUS01000001.1"/>
</dbReference>
<protein>
    <submittedName>
        <fullName evidence="3">Universal stress protein</fullName>
    </submittedName>
</protein>
<sequence>MIQSILFPTDWSAGADRVFDHVCQLASRHDATLHIVHVSPEEPRRRPKTNDVDELLEDAVERADKAGVDAVSAVVNGEPYLEILDYATTHDIGLIAMPTHGRRGLRRLLLGSTTDRVLRLSDVPVLTVRPDSVDELAAPYRTVLVPTDGSECADAALILGVDLARTDDADLHVLSVVDTSLLGADITADIEINLIDSNAHDVVHDAVELARDAGVDSVTGTVESETSVHRAITAFIDDHDVDVVVVGTHGRTGIDRYLLGNVAEKLFRTSPVPVLTVRAPLDE</sequence>
<dbReference type="Gene3D" id="3.40.50.620">
    <property type="entry name" value="HUPs"/>
    <property type="match status" value="2"/>
</dbReference>
<evidence type="ECO:0000256" key="1">
    <source>
        <dbReference type="ARBA" id="ARBA00008791"/>
    </source>
</evidence>
<dbReference type="CDD" id="cd00293">
    <property type="entry name" value="USP-like"/>
    <property type="match status" value="2"/>
</dbReference>